<evidence type="ECO:0000313" key="6">
    <source>
        <dbReference type="EMBL" id="MBI3540183.1"/>
    </source>
</evidence>
<sequence>MPPDYKKPAHAVSAYEPELRARGPRNVPVDQGSYAHAQHRWAMAIDLDRCTGCSACVVACSAENNVPSVGPEMVKRGREMLWIRVERFEQAVGGGKSDVRFVPMMCQQCGDAPCETVCPVYATYHNPEGLNAQVYNRCVGTRYCSNNCPYKVRAFNFFDYAAPEKPTFAFPEPLNWQLNPDVTVRSKGVMEKCTFCIQRILEGKGNAKDEARAVRDGEIQSACAQSCPTQAIVFGDLLDPESRVAKLSHGERRYWVLNELNTKPGVTYLKRVERETTTA</sequence>
<keyword evidence="4" id="KW-0411">Iron-sulfur</keyword>
<organism evidence="6 7">
    <name type="scientific">Eiseniibacteriota bacterium</name>
    <dbReference type="NCBI Taxonomy" id="2212470"/>
    <lineage>
        <taxon>Bacteria</taxon>
        <taxon>Candidatus Eiseniibacteriota</taxon>
    </lineage>
</organism>
<gene>
    <name evidence="6" type="ORF">HY076_07920</name>
</gene>
<reference evidence="6" key="1">
    <citation type="submission" date="2020-07" db="EMBL/GenBank/DDBJ databases">
        <title>Huge and variable diversity of episymbiotic CPR bacteria and DPANN archaea in groundwater ecosystems.</title>
        <authorList>
            <person name="He C.Y."/>
            <person name="Keren R."/>
            <person name="Whittaker M."/>
            <person name="Farag I.F."/>
            <person name="Doudna J."/>
            <person name="Cate J.H.D."/>
            <person name="Banfield J.F."/>
        </authorList>
    </citation>
    <scope>NUCLEOTIDE SEQUENCE</scope>
    <source>
        <strain evidence="6">NC_groundwater_928_Pr1_S-0.2um_72_17</strain>
    </source>
</reference>
<dbReference type="CDD" id="cd10551">
    <property type="entry name" value="PsrB"/>
    <property type="match status" value="1"/>
</dbReference>
<dbReference type="EMBL" id="JACQAY010000259">
    <property type="protein sequence ID" value="MBI3540183.1"/>
    <property type="molecule type" value="Genomic_DNA"/>
</dbReference>
<name>A0A9D6LBN4_UNCEI</name>
<feature type="domain" description="4Fe-4S ferredoxin-type" evidence="5">
    <location>
        <begin position="41"/>
        <end position="72"/>
    </location>
</feature>
<keyword evidence="1" id="KW-0004">4Fe-4S</keyword>
<protein>
    <submittedName>
        <fullName evidence="6">4Fe-4S dicluster domain-containing protein</fullName>
    </submittedName>
</protein>
<dbReference type="PANTHER" id="PTHR43177">
    <property type="entry name" value="PROTEIN NRFC"/>
    <property type="match status" value="1"/>
</dbReference>
<evidence type="ECO:0000256" key="2">
    <source>
        <dbReference type="ARBA" id="ARBA00022723"/>
    </source>
</evidence>
<dbReference type="GO" id="GO:0046872">
    <property type="term" value="F:metal ion binding"/>
    <property type="evidence" value="ECO:0007669"/>
    <property type="project" value="UniProtKB-KW"/>
</dbReference>
<evidence type="ECO:0000256" key="4">
    <source>
        <dbReference type="ARBA" id="ARBA00023014"/>
    </source>
</evidence>
<evidence type="ECO:0000259" key="5">
    <source>
        <dbReference type="PROSITE" id="PS51379"/>
    </source>
</evidence>
<accession>A0A9D6LBN4</accession>
<proteinExistence type="predicted"/>
<evidence type="ECO:0000256" key="3">
    <source>
        <dbReference type="ARBA" id="ARBA00023004"/>
    </source>
</evidence>
<feature type="domain" description="4Fe-4S ferredoxin-type" evidence="5">
    <location>
        <begin position="97"/>
        <end position="128"/>
    </location>
</feature>
<evidence type="ECO:0000256" key="1">
    <source>
        <dbReference type="ARBA" id="ARBA00022485"/>
    </source>
</evidence>
<dbReference type="SUPFAM" id="SSF54862">
    <property type="entry name" value="4Fe-4S ferredoxins"/>
    <property type="match status" value="1"/>
</dbReference>
<evidence type="ECO:0000313" key="7">
    <source>
        <dbReference type="Proteomes" id="UP000807850"/>
    </source>
</evidence>
<comment type="caution">
    <text evidence="6">The sequence shown here is derived from an EMBL/GenBank/DDBJ whole genome shotgun (WGS) entry which is preliminary data.</text>
</comment>
<keyword evidence="3" id="KW-0408">Iron</keyword>
<dbReference type="InterPro" id="IPR050954">
    <property type="entry name" value="ET_IronSulfur_Cluster-Binding"/>
</dbReference>
<dbReference type="GO" id="GO:0051539">
    <property type="term" value="F:4 iron, 4 sulfur cluster binding"/>
    <property type="evidence" value="ECO:0007669"/>
    <property type="project" value="UniProtKB-KW"/>
</dbReference>
<keyword evidence="2" id="KW-0479">Metal-binding</keyword>
<dbReference type="Pfam" id="PF12838">
    <property type="entry name" value="Fer4_7"/>
    <property type="match status" value="1"/>
</dbReference>
<dbReference type="Proteomes" id="UP000807850">
    <property type="component" value="Unassembled WGS sequence"/>
</dbReference>
<dbReference type="PANTHER" id="PTHR43177:SF3">
    <property type="entry name" value="PROTEIN NRFC HOMOLOG"/>
    <property type="match status" value="1"/>
</dbReference>
<dbReference type="AlphaFoldDB" id="A0A9D6LBN4"/>
<dbReference type="PROSITE" id="PS51379">
    <property type="entry name" value="4FE4S_FER_2"/>
    <property type="match status" value="2"/>
</dbReference>
<dbReference type="InterPro" id="IPR017896">
    <property type="entry name" value="4Fe4S_Fe-S-bd"/>
</dbReference>
<dbReference type="Gene3D" id="3.30.70.20">
    <property type="match status" value="2"/>
</dbReference>